<dbReference type="GO" id="GO:0051287">
    <property type="term" value="F:NAD binding"/>
    <property type="evidence" value="ECO:0007669"/>
    <property type="project" value="TreeGrafter"/>
</dbReference>
<dbReference type="AlphaFoldDB" id="A0A914UTA9"/>
<dbReference type="PANTHER" id="PTHR13994:SF13">
    <property type="entry name" value="FI03680P"/>
    <property type="match status" value="1"/>
</dbReference>
<keyword evidence="4" id="KW-1185">Reference proteome</keyword>
<dbReference type="InterPro" id="IPR015797">
    <property type="entry name" value="NUDIX_hydrolase-like_dom_sf"/>
</dbReference>
<dbReference type="Gene3D" id="3.40.630.30">
    <property type="match status" value="1"/>
</dbReference>
<dbReference type="PRINTS" id="PR01356">
    <property type="entry name" value="GFGPROTEIN"/>
</dbReference>
<evidence type="ECO:0000313" key="4">
    <source>
        <dbReference type="Proteomes" id="UP000887566"/>
    </source>
</evidence>
<reference evidence="5" key="1">
    <citation type="submission" date="2022-11" db="UniProtKB">
        <authorList>
            <consortium name="WormBaseParasite"/>
        </authorList>
    </citation>
    <scope>IDENTIFICATION</scope>
</reference>
<dbReference type="InterPro" id="IPR040618">
    <property type="entry name" value="Pre-Nudix"/>
</dbReference>
<evidence type="ECO:0000256" key="2">
    <source>
        <dbReference type="ARBA" id="ARBA00022801"/>
    </source>
</evidence>
<dbReference type="WBParaSite" id="PSAMB.scaffold121size75511.g2308.t1">
    <property type="protein sequence ID" value="PSAMB.scaffold121size75511.g2308.t1"/>
    <property type="gene ID" value="PSAMB.scaffold121size75511.g2308"/>
</dbReference>
<dbReference type="PROSITE" id="PS51462">
    <property type="entry name" value="NUDIX"/>
    <property type="match status" value="1"/>
</dbReference>
<accession>A0A914UTA9</accession>
<evidence type="ECO:0000313" key="5">
    <source>
        <dbReference type="WBParaSite" id="PSAMB.scaffold121size75511.g2308.t1"/>
    </source>
</evidence>
<name>A0A914UTA9_9BILA</name>
<dbReference type="Proteomes" id="UP000887566">
    <property type="component" value="Unplaced"/>
</dbReference>
<dbReference type="CDD" id="cd04670">
    <property type="entry name" value="NUDIX_ASFGF2_Nudt6"/>
    <property type="match status" value="1"/>
</dbReference>
<comment type="similarity">
    <text evidence="1">Belongs to the Nudix hydrolase family.</text>
</comment>
<protein>
    <submittedName>
        <fullName evidence="5">Nudix hydrolase domain-containing protein</fullName>
    </submittedName>
</protein>
<dbReference type="PROSITE" id="PS00893">
    <property type="entry name" value="NUDIX_BOX"/>
    <property type="match status" value="1"/>
</dbReference>
<dbReference type="GO" id="GO:0035529">
    <property type="term" value="F:NADH pyrophosphatase activity"/>
    <property type="evidence" value="ECO:0007669"/>
    <property type="project" value="TreeGrafter"/>
</dbReference>
<proteinExistence type="inferred from homology"/>
<keyword evidence="2" id="KW-0378">Hydrolase</keyword>
<dbReference type="InterPro" id="IPR003293">
    <property type="entry name" value="Nudix_hydrolase6-like"/>
</dbReference>
<dbReference type="InterPro" id="IPR000086">
    <property type="entry name" value="NUDIX_hydrolase_dom"/>
</dbReference>
<evidence type="ECO:0000259" key="3">
    <source>
        <dbReference type="PROSITE" id="PS51462"/>
    </source>
</evidence>
<sequence>MSAELPGKRDIFDGLTIASAKQNAELLAGEQFSKVLPQALVEWKAEGVRGVWFQIDLAHSQWVPVLAANGFEFHHAQPDYLMMTKWLPTDEPNGLPKYPFTSIGVGGLVVNRAGQVLLMKERRGLYKGWKYPGGLGDPGEELFVTAEREVFEETGVRCKAKSVLCFRHQMQFKWRGNSDIYVICVMEPLDENNIEPTPCPQEAQACQWLSREQIDHLPAHEFHEFHRIILQKYDELLQKGSKGCYPVSFDIPQLKRTWTMYFVD</sequence>
<dbReference type="GO" id="GO:0047631">
    <property type="term" value="F:ADP-ribose diphosphatase activity"/>
    <property type="evidence" value="ECO:0007669"/>
    <property type="project" value="TreeGrafter"/>
</dbReference>
<dbReference type="PANTHER" id="PTHR13994">
    <property type="entry name" value="NUDIX HYDROLASE RELATED"/>
    <property type="match status" value="1"/>
</dbReference>
<dbReference type="SUPFAM" id="SSF55811">
    <property type="entry name" value="Nudix"/>
    <property type="match status" value="1"/>
</dbReference>
<feature type="domain" description="Nudix hydrolase" evidence="3">
    <location>
        <begin position="100"/>
        <end position="230"/>
    </location>
</feature>
<dbReference type="Gene3D" id="3.90.79.10">
    <property type="entry name" value="Nucleoside Triphosphate Pyrophosphohydrolase"/>
    <property type="match status" value="1"/>
</dbReference>
<dbReference type="Pfam" id="PF18290">
    <property type="entry name" value="Nudix_hydro"/>
    <property type="match status" value="1"/>
</dbReference>
<dbReference type="InterPro" id="IPR020084">
    <property type="entry name" value="NUDIX_hydrolase_CS"/>
</dbReference>
<organism evidence="4 5">
    <name type="scientific">Plectus sambesii</name>
    <dbReference type="NCBI Taxonomy" id="2011161"/>
    <lineage>
        <taxon>Eukaryota</taxon>
        <taxon>Metazoa</taxon>
        <taxon>Ecdysozoa</taxon>
        <taxon>Nematoda</taxon>
        <taxon>Chromadorea</taxon>
        <taxon>Plectida</taxon>
        <taxon>Plectina</taxon>
        <taxon>Plectoidea</taxon>
        <taxon>Plectidae</taxon>
        <taxon>Plectus</taxon>
    </lineage>
</organism>
<dbReference type="Pfam" id="PF00293">
    <property type="entry name" value="NUDIX"/>
    <property type="match status" value="1"/>
</dbReference>
<evidence type="ECO:0000256" key="1">
    <source>
        <dbReference type="ARBA" id="ARBA00005582"/>
    </source>
</evidence>